<dbReference type="EMBL" id="UINC01005913">
    <property type="protein sequence ID" value="SVA24341.1"/>
    <property type="molecule type" value="Genomic_DNA"/>
</dbReference>
<dbReference type="NCBIfam" id="TIGR04514">
    <property type="entry name" value="GWxTD_dom"/>
    <property type="match status" value="1"/>
</dbReference>
<reference evidence="2" key="1">
    <citation type="submission" date="2018-05" db="EMBL/GenBank/DDBJ databases">
        <authorList>
            <person name="Lanie J.A."/>
            <person name="Ng W.-L."/>
            <person name="Kazmierczak K.M."/>
            <person name="Andrzejewski T.M."/>
            <person name="Davidsen T.M."/>
            <person name="Wayne K.J."/>
            <person name="Tettelin H."/>
            <person name="Glass J.I."/>
            <person name="Rusch D."/>
            <person name="Podicherti R."/>
            <person name="Tsui H.-C.T."/>
            <person name="Winkler M.E."/>
        </authorList>
    </citation>
    <scope>NUCLEOTIDE SEQUENCE</scope>
</reference>
<name>A0A381U9E8_9ZZZZ</name>
<accession>A0A381U9E8</accession>
<protein>
    <recommendedName>
        <fullName evidence="1">GWxTD domain-containing protein</fullName>
    </recommendedName>
</protein>
<feature type="domain" description="GWxTD" evidence="1">
    <location>
        <begin position="69"/>
        <end position="161"/>
    </location>
</feature>
<proteinExistence type="predicted"/>
<dbReference type="InterPro" id="IPR030959">
    <property type="entry name" value="GWxTD_dom"/>
</dbReference>
<dbReference type="Pfam" id="PF20094">
    <property type="entry name" value="GWxTD_dom"/>
    <property type="match status" value="1"/>
</dbReference>
<evidence type="ECO:0000259" key="1">
    <source>
        <dbReference type="Pfam" id="PF20094"/>
    </source>
</evidence>
<sequence>MSQRCTFRLIAIAAVATVLSAGPWAAALSRGATSGRQLPKDPAEAMAVFEDNVEEWGNGPVSYLFLPEELEEWKELETDEERREFIQWFWGRRDDDLRDSRHLFKEGFYTRVAHTNRRFSEFPRGWRSDRGRVWIILGSPDSATTDFATDFSAELEIWTYNTYGGILRSASVVLGEASSMGEMQVAFVNLGPGTREIYGGVGRGALPQYLYRAFEIVRKAVIVNPTLKRRQ</sequence>
<gene>
    <name evidence="2" type="ORF">METZ01_LOCUS77195</name>
</gene>
<organism evidence="2">
    <name type="scientific">marine metagenome</name>
    <dbReference type="NCBI Taxonomy" id="408172"/>
    <lineage>
        <taxon>unclassified sequences</taxon>
        <taxon>metagenomes</taxon>
        <taxon>ecological metagenomes</taxon>
    </lineage>
</organism>
<evidence type="ECO:0000313" key="2">
    <source>
        <dbReference type="EMBL" id="SVA24341.1"/>
    </source>
</evidence>
<dbReference type="AlphaFoldDB" id="A0A381U9E8"/>